<keyword evidence="2" id="KW-1185">Reference proteome</keyword>
<proteinExistence type="predicted"/>
<reference evidence="1" key="1">
    <citation type="submission" date="2021-06" db="EMBL/GenBank/DDBJ databases">
        <authorList>
            <person name="Kallberg Y."/>
            <person name="Tangrot J."/>
            <person name="Rosling A."/>
        </authorList>
    </citation>
    <scope>NUCLEOTIDE SEQUENCE</scope>
    <source>
        <strain evidence="1">AU212A</strain>
    </source>
</reference>
<organism evidence="1 2">
    <name type="scientific">Scutellospora calospora</name>
    <dbReference type="NCBI Taxonomy" id="85575"/>
    <lineage>
        <taxon>Eukaryota</taxon>
        <taxon>Fungi</taxon>
        <taxon>Fungi incertae sedis</taxon>
        <taxon>Mucoromycota</taxon>
        <taxon>Glomeromycotina</taxon>
        <taxon>Glomeromycetes</taxon>
        <taxon>Diversisporales</taxon>
        <taxon>Gigasporaceae</taxon>
        <taxon>Scutellospora</taxon>
    </lineage>
</organism>
<protein>
    <submittedName>
        <fullName evidence="1">10272_t:CDS:1</fullName>
    </submittedName>
</protein>
<feature type="non-terminal residue" evidence="1">
    <location>
        <position position="1"/>
    </location>
</feature>
<name>A0ACA9MN25_9GLOM</name>
<evidence type="ECO:0000313" key="1">
    <source>
        <dbReference type="EMBL" id="CAG8603070.1"/>
    </source>
</evidence>
<comment type="caution">
    <text evidence="1">The sequence shown here is derived from an EMBL/GenBank/DDBJ whole genome shotgun (WGS) entry which is preliminary data.</text>
</comment>
<dbReference type="Proteomes" id="UP000789860">
    <property type="component" value="Unassembled WGS sequence"/>
</dbReference>
<accession>A0ACA9MN25</accession>
<dbReference type="EMBL" id="CAJVPM010014749">
    <property type="protein sequence ID" value="CAG8603070.1"/>
    <property type="molecule type" value="Genomic_DNA"/>
</dbReference>
<evidence type="ECO:0000313" key="2">
    <source>
        <dbReference type="Proteomes" id="UP000789860"/>
    </source>
</evidence>
<sequence length="61" mass="7395">NIEEDKEKLEDLVNKNLISLEVRNLIFLFSKLKFNEFLYLNEEVIHRNKDFDINDLINNLD</sequence>
<gene>
    <name evidence="1" type="ORF">SCALOS_LOCUS6993</name>
</gene>